<dbReference type="GO" id="GO:0016491">
    <property type="term" value="F:oxidoreductase activity"/>
    <property type="evidence" value="ECO:0007669"/>
    <property type="project" value="UniProtKB-KW"/>
</dbReference>
<evidence type="ECO:0000313" key="6">
    <source>
        <dbReference type="EMBL" id="MEJ6010058.1"/>
    </source>
</evidence>
<keyword evidence="1" id="KW-0285">Flavoprotein</keyword>
<evidence type="ECO:0000256" key="2">
    <source>
        <dbReference type="ARBA" id="ARBA00022643"/>
    </source>
</evidence>
<dbReference type="InterPro" id="IPR050172">
    <property type="entry name" value="SsuD_RutA_monooxygenase"/>
</dbReference>
<organism evidence="6 7">
    <name type="scientific">Novosphingobium aquae</name>
    <dbReference type="NCBI Taxonomy" id="3133435"/>
    <lineage>
        <taxon>Bacteria</taxon>
        <taxon>Pseudomonadati</taxon>
        <taxon>Pseudomonadota</taxon>
        <taxon>Alphaproteobacteria</taxon>
        <taxon>Sphingomonadales</taxon>
        <taxon>Sphingomonadaceae</taxon>
        <taxon>Novosphingobium</taxon>
    </lineage>
</organism>
<keyword evidence="4" id="KW-0503">Monooxygenase</keyword>
<dbReference type="Gene3D" id="3.20.20.30">
    <property type="entry name" value="Luciferase-like domain"/>
    <property type="match status" value="1"/>
</dbReference>
<dbReference type="Proteomes" id="UP001379235">
    <property type="component" value="Unassembled WGS sequence"/>
</dbReference>
<keyword evidence="3 6" id="KW-0560">Oxidoreductase</keyword>
<evidence type="ECO:0000256" key="3">
    <source>
        <dbReference type="ARBA" id="ARBA00023002"/>
    </source>
</evidence>
<dbReference type="EMBL" id="JBBHJY010000003">
    <property type="protein sequence ID" value="MEJ6010058.1"/>
    <property type="molecule type" value="Genomic_DNA"/>
</dbReference>
<dbReference type="EC" id="1.-.-.-" evidence="6"/>
<reference evidence="6 7" key="1">
    <citation type="submission" date="2024-03" db="EMBL/GenBank/DDBJ databases">
        <authorList>
            <person name="Jo J.-H."/>
        </authorList>
    </citation>
    <scope>NUCLEOTIDE SEQUENCE [LARGE SCALE GENOMIC DNA]</scope>
    <source>
        <strain evidence="6 7">AS3R-12</strain>
    </source>
</reference>
<comment type="caution">
    <text evidence="6">The sequence shown here is derived from an EMBL/GenBank/DDBJ whole genome shotgun (WGS) entry which is preliminary data.</text>
</comment>
<accession>A0ABU8S990</accession>
<proteinExistence type="predicted"/>
<keyword evidence="7" id="KW-1185">Reference proteome</keyword>
<name>A0ABU8S990_9SPHN</name>
<dbReference type="Pfam" id="PF00296">
    <property type="entry name" value="Bac_luciferase"/>
    <property type="match status" value="1"/>
</dbReference>
<dbReference type="RefSeq" id="WP_339966474.1">
    <property type="nucleotide sequence ID" value="NZ_JBBHJY010000003.1"/>
</dbReference>
<evidence type="ECO:0000256" key="4">
    <source>
        <dbReference type="ARBA" id="ARBA00023033"/>
    </source>
</evidence>
<dbReference type="InterPro" id="IPR019921">
    <property type="entry name" value="Lucif-like_OxRdtase_Rv2161c"/>
</dbReference>
<dbReference type="PANTHER" id="PTHR42847">
    <property type="entry name" value="ALKANESULFONATE MONOOXYGENASE"/>
    <property type="match status" value="1"/>
</dbReference>
<evidence type="ECO:0000256" key="1">
    <source>
        <dbReference type="ARBA" id="ARBA00022630"/>
    </source>
</evidence>
<dbReference type="NCBIfam" id="TIGR03619">
    <property type="entry name" value="F420_Rv2161c"/>
    <property type="match status" value="1"/>
</dbReference>
<sequence>MELAFSMPHLLELKASMQPWELGVTGADQTRLAKWAEKLGFAMICVPEHHIIPRHHIDLSGPFYFHAFAGMSYLAGATESIRVNSCISILPLQNPIVSAKALATLDWMSSGRAMITFAAGWLEEEFQILDVPFHERGAICEEYLAAIIELWTSDNPEFEGKYVSFKDVAFEPKPVQKPHLPLWLGGDADPVLRRCGRYCSGWWPFLTKPETIPDKIDYIKSQADYAGKLEDVFYGLSTSRVGEGHVVIDDPKARAGQTKQEIIDRLNWFRGLGVTMSGIPIPAVSGVEEYMDYTQWVAEEIMPAVR</sequence>
<protein>
    <submittedName>
        <fullName evidence="6">TIGR03619 family F420-dependent LLM class oxidoreductase</fullName>
        <ecNumber evidence="6">1.-.-.-</ecNumber>
    </submittedName>
</protein>
<gene>
    <name evidence="6" type="ORF">WG900_08995</name>
</gene>
<feature type="domain" description="Luciferase-like" evidence="5">
    <location>
        <begin position="27"/>
        <end position="258"/>
    </location>
</feature>
<keyword evidence="2" id="KW-0288">FMN</keyword>
<dbReference type="SUPFAM" id="SSF51679">
    <property type="entry name" value="Bacterial luciferase-like"/>
    <property type="match status" value="1"/>
</dbReference>
<dbReference type="InterPro" id="IPR036661">
    <property type="entry name" value="Luciferase-like_sf"/>
</dbReference>
<evidence type="ECO:0000313" key="7">
    <source>
        <dbReference type="Proteomes" id="UP001379235"/>
    </source>
</evidence>
<dbReference type="InterPro" id="IPR011251">
    <property type="entry name" value="Luciferase-like_dom"/>
</dbReference>
<dbReference type="PANTHER" id="PTHR42847:SF4">
    <property type="entry name" value="ALKANESULFONATE MONOOXYGENASE-RELATED"/>
    <property type="match status" value="1"/>
</dbReference>
<evidence type="ECO:0000259" key="5">
    <source>
        <dbReference type="Pfam" id="PF00296"/>
    </source>
</evidence>